<organism evidence="9">
    <name type="scientific">Micromonas pusilla (strain CCMP1545)</name>
    <name type="common">Picoplanktonic green alga</name>
    <dbReference type="NCBI Taxonomy" id="564608"/>
    <lineage>
        <taxon>Eukaryota</taxon>
        <taxon>Viridiplantae</taxon>
        <taxon>Chlorophyta</taxon>
        <taxon>Mamiellophyceae</taxon>
        <taxon>Mamiellales</taxon>
        <taxon>Mamiellaceae</taxon>
        <taxon>Micromonas</taxon>
    </lineage>
</organism>
<dbReference type="OMA" id="KLNARWL"/>
<dbReference type="PANTHER" id="PTHR20955">
    <property type="entry name" value="PROTEIN JAGUNAL HOMOLOG 1"/>
    <property type="match status" value="1"/>
</dbReference>
<accession>C1N9H6</accession>
<evidence type="ECO:0000256" key="2">
    <source>
        <dbReference type="ARBA" id="ARBA00008462"/>
    </source>
</evidence>
<keyword evidence="6 7" id="KW-0472">Membrane</keyword>
<dbReference type="OrthoDB" id="1915239at2759"/>
<name>C1N9H6_MICPC</name>
<keyword evidence="4" id="KW-0256">Endoplasmic reticulum</keyword>
<dbReference type="GO" id="GO:0007029">
    <property type="term" value="P:endoplasmic reticulum organization"/>
    <property type="evidence" value="ECO:0007669"/>
    <property type="project" value="InterPro"/>
</dbReference>
<dbReference type="Pfam" id="PF07086">
    <property type="entry name" value="Jagunal"/>
    <property type="match status" value="1"/>
</dbReference>
<gene>
    <name evidence="8" type="ORF">MICPUCDRAFT_54507</name>
</gene>
<dbReference type="PANTHER" id="PTHR20955:SF1">
    <property type="entry name" value="PROTEIN JAGUNAL HOMOLOG 1"/>
    <property type="match status" value="1"/>
</dbReference>
<dbReference type="EMBL" id="GG663751">
    <property type="protein sequence ID" value="EEH51360.1"/>
    <property type="molecule type" value="Genomic_DNA"/>
</dbReference>
<keyword evidence="3 7" id="KW-0812">Transmembrane</keyword>
<evidence type="ECO:0000313" key="8">
    <source>
        <dbReference type="EMBL" id="EEH51360.1"/>
    </source>
</evidence>
<evidence type="ECO:0000256" key="1">
    <source>
        <dbReference type="ARBA" id="ARBA00004477"/>
    </source>
</evidence>
<dbReference type="GeneID" id="9690061"/>
<evidence type="ECO:0000256" key="4">
    <source>
        <dbReference type="ARBA" id="ARBA00022824"/>
    </source>
</evidence>
<dbReference type="InterPro" id="IPR009787">
    <property type="entry name" value="Jagunal"/>
</dbReference>
<dbReference type="AlphaFoldDB" id="C1N9H6"/>
<sequence length="210" mass="22270">MASKAGARAAGTDGSDFAFRQTVDSKYQRAADARAGCKRLLSLLLVYFPAQLMFYVGPIVMNKADVANGRGTPFAACAFVGFALTFAAHAHVRGNKLNARWLGGITKASERWIIFDSKNDSILFSVITCLGILNLAGGVAARAFSPQDESTAWTAANAVGKVIRVRPGRAYPAVVATELMLEIVGAFVPMAIATVARKLVVYSSPSAKTH</sequence>
<feature type="transmembrane region" description="Helical" evidence="7">
    <location>
        <begin position="121"/>
        <end position="144"/>
    </location>
</feature>
<comment type="subcellular location">
    <subcellularLocation>
        <location evidence="1">Endoplasmic reticulum membrane</location>
        <topology evidence="1">Multi-pass membrane protein</topology>
    </subcellularLocation>
</comment>
<proteinExistence type="inferred from homology"/>
<dbReference type="KEGG" id="mpp:MICPUCDRAFT_54507"/>
<comment type="similarity">
    <text evidence="2">Belongs to the jagunal family.</text>
</comment>
<feature type="transmembrane region" description="Helical" evidence="7">
    <location>
        <begin position="40"/>
        <end position="61"/>
    </location>
</feature>
<evidence type="ECO:0000256" key="3">
    <source>
        <dbReference type="ARBA" id="ARBA00022692"/>
    </source>
</evidence>
<dbReference type="GO" id="GO:0005789">
    <property type="term" value="C:endoplasmic reticulum membrane"/>
    <property type="evidence" value="ECO:0007669"/>
    <property type="project" value="UniProtKB-SubCell"/>
</dbReference>
<evidence type="ECO:0000313" key="9">
    <source>
        <dbReference type="Proteomes" id="UP000001876"/>
    </source>
</evidence>
<reference evidence="8 9" key="1">
    <citation type="journal article" date="2009" name="Science">
        <title>Green evolution and dynamic adaptations revealed by genomes of the marine picoeukaryotes Micromonas.</title>
        <authorList>
            <person name="Worden A.Z."/>
            <person name="Lee J.H."/>
            <person name="Mock T."/>
            <person name="Rouze P."/>
            <person name="Simmons M.P."/>
            <person name="Aerts A.L."/>
            <person name="Allen A.E."/>
            <person name="Cuvelier M.L."/>
            <person name="Derelle E."/>
            <person name="Everett M.V."/>
            <person name="Foulon E."/>
            <person name="Grimwood J."/>
            <person name="Gundlach H."/>
            <person name="Henrissat B."/>
            <person name="Napoli C."/>
            <person name="McDonald S.M."/>
            <person name="Parker M.S."/>
            <person name="Rombauts S."/>
            <person name="Salamov A."/>
            <person name="Von Dassow P."/>
            <person name="Badger J.H."/>
            <person name="Coutinho P.M."/>
            <person name="Demir E."/>
            <person name="Dubchak I."/>
            <person name="Gentemann C."/>
            <person name="Eikrem W."/>
            <person name="Gready J.E."/>
            <person name="John U."/>
            <person name="Lanier W."/>
            <person name="Lindquist E.A."/>
            <person name="Lucas S."/>
            <person name="Mayer K.F."/>
            <person name="Moreau H."/>
            <person name="Not F."/>
            <person name="Otillar R."/>
            <person name="Panaud O."/>
            <person name="Pangilinan J."/>
            <person name="Paulsen I."/>
            <person name="Piegu B."/>
            <person name="Poliakov A."/>
            <person name="Robbens S."/>
            <person name="Schmutz J."/>
            <person name="Toulza E."/>
            <person name="Wyss T."/>
            <person name="Zelensky A."/>
            <person name="Zhou K."/>
            <person name="Armbrust E.V."/>
            <person name="Bhattacharya D."/>
            <person name="Goodenough U.W."/>
            <person name="Van de Peer Y."/>
            <person name="Grigoriev I.V."/>
        </authorList>
    </citation>
    <scope>NUCLEOTIDE SEQUENCE [LARGE SCALE GENOMIC DNA]</scope>
    <source>
        <strain evidence="8 9">CCMP1545</strain>
    </source>
</reference>
<dbReference type="Proteomes" id="UP000001876">
    <property type="component" value="Unassembled WGS sequence"/>
</dbReference>
<protein>
    <submittedName>
        <fullName evidence="8">Predicted protein</fullName>
    </submittedName>
</protein>
<keyword evidence="5 7" id="KW-1133">Transmembrane helix</keyword>
<dbReference type="RefSeq" id="XP_003064455.1">
    <property type="nucleotide sequence ID" value="XM_003064409.1"/>
</dbReference>
<keyword evidence="9" id="KW-1185">Reference proteome</keyword>
<dbReference type="GO" id="GO:0016192">
    <property type="term" value="P:vesicle-mediated transport"/>
    <property type="evidence" value="ECO:0007669"/>
    <property type="project" value="TreeGrafter"/>
</dbReference>
<feature type="transmembrane region" description="Helical" evidence="7">
    <location>
        <begin position="73"/>
        <end position="92"/>
    </location>
</feature>
<evidence type="ECO:0000256" key="5">
    <source>
        <dbReference type="ARBA" id="ARBA00022989"/>
    </source>
</evidence>
<evidence type="ECO:0000256" key="6">
    <source>
        <dbReference type="ARBA" id="ARBA00023136"/>
    </source>
</evidence>
<evidence type="ECO:0000256" key="7">
    <source>
        <dbReference type="SAM" id="Phobius"/>
    </source>
</evidence>
<feature type="transmembrane region" description="Helical" evidence="7">
    <location>
        <begin position="179"/>
        <end position="200"/>
    </location>
</feature>